<dbReference type="Proteomes" id="UP000718564">
    <property type="component" value="Unassembled WGS sequence"/>
</dbReference>
<dbReference type="Gene3D" id="3.10.450.50">
    <property type="match status" value="1"/>
</dbReference>
<accession>A0ABX1P8B8</accession>
<keyword evidence="2" id="KW-1185">Reference proteome</keyword>
<dbReference type="SUPFAM" id="SSF54427">
    <property type="entry name" value="NTF2-like"/>
    <property type="match status" value="1"/>
</dbReference>
<gene>
    <name evidence="1" type="ORF">DP116_12180</name>
</gene>
<evidence type="ECO:0000313" key="2">
    <source>
        <dbReference type="Proteomes" id="UP000718564"/>
    </source>
</evidence>
<proteinExistence type="predicted"/>
<evidence type="ECO:0000313" key="1">
    <source>
        <dbReference type="EMBL" id="NMG20171.1"/>
    </source>
</evidence>
<sequence>MPNFASFLHKRQTMLQPTRLLVYSLLTLSLLTSWKTAQASTPQHLVQAGEPLQPSSASQNAPSQVKNLLAQIDAAASQGNIKGVMQFYSPNFVHGDGLTRQNMEKALTAFWQRYPRLKYTTQVQSWQSEGNAIVAETLTNITGVPSTNSENSTFNATIRSRQRIAAGKIIRQDILSERTELTSGAKPPKVEFKLPQQVKVGQQFNLDAIVQEPLGDDYLLGTALEEPIKPEKLLTATPVDLELLSSGGIFKVGRAPAVPGSQWVSAVIMRGDGMVMITQRIQVVKN</sequence>
<dbReference type="InterPro" id="IPR032710">
    <property type="entry name" value="NTF2-like_dom_sf"/>
</dbReference>
<reference evidence="1 2" key="1">
    <citation type="submission" date="2018-06" db="EMBL/GenBank/DDBJ databases">
        <title>Comparative genomics of Brasilonema spp. strains.</title>
        <authorList>
            <person name="Alvarenga D.O."/>
            <person name="Fiore M.F."/>
            <person name="Varani A.M."/>
        </authorList>
    </citation>
    <scope>NUCLEOTIDE SEQUENCE [LARGE SCALE GENOMIC DNA]</scope>
    <source>
        <strain evidence="1 2">SPC951</strain>
    </source>
</reference>
<dbReference type="RefSeq" id="WP_169155435.1">
    <property type="nucleotide sequence ID" value="NZ_CAWPJE010000058.1"/>
</dbReference>
<protein>
    <submittedName>
        <fullName evidence="1">Nuclear transport factor 2 family protein</fullName>
    </submittedName>
</protein>
<organism evidence="1 2">
    <name type="scientific">Brasilonema bromeliae SPC951</name>
    <dbReference type="NCBI Taxonomy" id="385972"/>
    <lineage>
        <taxon>Bacteria</taxon>
        <taxon>Bacillati</taxon>
        <taxon>Cyanobacteriota</taxon>
        <taxon>Cyanophyceae</taxon>
        <taxon>Nostocales</taxon>
        <taxon>Scytonemataceae</taxon>
        <taxon>Brasilonema</taxon>
        <taxon>Bromeliae group (in: Brasilonema)</taxon>
    </lineage>
</organism>
<name>A0ABX1P8B8_9CYAN</name>
<comment type="caution">
    <text evidence="1">The sequence shown here is derived from an EMBL/GenBank/DDBJ whole genome shotgun (WGS) entry which is preliminary data.</text>
</comment>
<dbReference type="EMBL" id="QMEB01000079">
    <property type="protein sequence ID" value="NMG20171.1"/>
    <property type="molecule type" value="Genomic_DNA"/>
</dbReference>